<evidence type="ECO:0000256" key="5">
    <source>
        <dbReference type="ARBA" id="ARBA00023014"/>
    </source>
</evidence>
<comment type="caution">
    <text evidence="8">The sequence shown here is derived from an EMBL/GenBank/DDBJ whole genome shotgun (WGS) entry which is preliminary data.</text>
</comment>
<organism evidence="8 9">
    <name type="scientific">Afipia massiliensis</name>
    <dbReference type="NCBI Taxonomy" id="211460"/>
    <lineage>
        <taxon>Bacteria</taxon>
        <taxon>Pseudomonadati</taxon>
        <taxon>Pseudomonadota</taxon>
        <taxon>Alphaproteobacteria</taxon>
        <taxon>Hyphomicrobiales</taxon>
        <taxon>Nitrobacteraceae</taxon>
        <taxon>Afipia</taxon>
    </lineage>
</organism>
<evidence type="ECO:0000256" key="2">
    <source>
        <dbReference type="ARBA" id="ARBA00022723"/>
    </source>
</evidence>
<dbReference type="PANTHER" id="PTHR44379">
    <property type="entry name" value="OXIDOREDUCTASE WITH IRON-SULFUR SUBUNIT"/>
    <property type="match status" value="1"/>
</dbReference>
<protein>
    <submittedName>
        <fullName evidence="8">(2Fe-2S)-binding protein</fullName>
    </submittedName>
</protein>
<dbReference type="PROSITE" id="PS51085">
    <property type="entry name" value="2FE2S_FER_2"/>
    <property type="match status" value="1"/>
</dbReference>
<dbReference type="InterPro" id="IPR036884">
    <property type="entry name" value="2Fe-2S-bd_dom_sf"/>
</dbReference>
<dbReference type="Gene3D" id="3.10.20.30">
    <property type="match status" value="1"/>
</dbReference>
<dbReference type="AlphaFoldDB" id="A0A4V6BEM2"/>
<reference evidence="8" key="1">
    <citation type="submission" date="2019-04" db="EMBL/GenBank/DDBJ databases">
        <title>Whole genome sequencing of cave bacteria.</title>
        <authorList>
            <person name="Gan H.M."/>
            <person name="Barton H."/>
            <person name="Savka M.A."/>
        </authorList>
    </citation>
    <scope>NUCLEOTIDE SEQUENCE [LARGE SCALE GENOMIC DNA]</scope>
    <source>
        <strain evidence="8">LC387</strain>
    </source>
</reference>
<keyword evidence="4" id="KW-0408">Iron</keyword>
<dbReference type="Proteomes" id="UP000034832">
    <property type="component" value="Unassembled WGS sequence"/>
</dbReference>
<dbReference type="GO" id="GO:0051537">
    <property type="term" value="F:2 iron, 2 sulfur cluster binding"/>
    <property type="evidence" value="ECO:0007669"/>
    <property type="project" value="UniProtKB-KW"/>
</dbReference>
<evidence type="ECO:0000313" key="9">
    <source>
        <dbReference type="Proteomes" id="UP000034832"/>
    </source>
</evidence>
<gene>
    <name evidence="8" type="ORF">YH63_001295</name>
</gene>
<dbReference type="SUPFAM" id="SSF54292">
    <property type="entry name" value="2Fe-2S ferredoxin-like"/>
    <property type="match status" value="1"/>
</dbReference>
<dbReference type="EMBL" id="LBIA02000001">
    <property type="protein sequence ID" value="TKT70163.1"/>
    <property type="molecule type" value="Genomic_DNA"/>
</dbReference>
<dbReference type="InterPro" id="IPR002888">
    <property type="entry name" value="2Fe-2S-bd"/>
</dbReference>
<dbReference type="Gene3D" id="1.10.150.120">
    <property type="entry name" value="[2Fe-2S]-binding domain"/>
    <property type="match status" value="1"/>
</dbReference>
<dbReference type="SUPFAM" id="SSF47741">
    <property type="entry name" value="CO dehydrogenase ISP C-domain like"/>
    <property type="match status" value="1"/>
</dbReference>
<keyword evidence="2" id="KW-0479">Metal-binding</keyword>
<sequence length="193" mass="20250">MKVNLNVNGVICTSDVEPRTTLLDTLRDDFLLTGTHAGCEHGVCGACTVLLDGEPVRSCLVFSVQADGYDITTIEGVATAPGEMSVIQDAFCETHGMQCGYCTPGMILTAHALLERTHDVSREDIVEAISGNICRCTGYGQIIEAVEFAADRLKKSNVLRGNKAAQTGSAEGHDASEKGVLEAAADASGKGSK</sequence>
<dbReference type="GO" id="GO:0016491">
    <property type="term" value="F:oxidoreductase activity"/>
    <property type="evidence" value="ECO:0007669"/>
    <property type="project" value="UniProtKB-KW"/>
</dbReference>
<name>A0A4V6BEM2_9BRAD</name>
<dbReference type="OrthoDB" id="9806714at2"/>
<dbReference type="Pfam" id="PF00111">
    <property type="entry name" value="Fer2"/>
    <property type="match status" value="1"/>
</dbReference>
<feature type="compositionally biased region" description="Basic and acidic residues" evidence="6">
    <location>
        <begin position="171"/>
        <end position="180"/>
    </location>
</feature>
<dbReference type="CDD" id="cd00207">
    <property type="entry name" value="fer2"/>
    <property type="match status" value="1"/>
</dbReference>
<evidence type="ECO:0000256" key="4">
    <source>
        <dbReference type="ARBA" id="ARBA00023004"/>
    </source>
</evidence>
<dbReference type="RefSeq" id="WP_046829167.1">
    <property type="nucleotide sequence ID" value="NZ_LBIA02000001.1"/>
</dbReference>
<evidence type="ECO:0000256" key="3">
    <source>
        <dbReference type="ARBA" id="ARBA00023002"/>
    </source>
</evidence>
<dbReference type="InterPro" id="IPR036010">
    <property type="entry name" value="2Fe-2S_ferredoxin-like_sf"/>
</dbReference>
<dbReference type="PANTHER" id="PTHR44379:SF5">
    <property type="entry name" value="OXIDOREDUCTASE WITH IRON-SULFUR SUBUNIT"/>
    <property type="match status" value="1"/>
</dbReference>
<evidence type="ECO:0000313" key="8">
    <source>
        <dbReference type="EMBL" id="TKT70163.1"/>
    </source>
</evidence>
<proteinExistence type="predicted"/>
<dbReference type="InterPro" id="IPR012675">
    <property type="entry name" value="Beta-grasp_dom_sf"/>
</dbReference>
<keyword evidence="5" id="KW-0411">Iron-sulfur</keyword>
<dbReference type="STRING" id="211460.YH63_17575"/>
<dbReference type="InterPro" id="IPR001041">
    <property type="entry name" value="2Fe-2S_ferredoxin-type"/>
</dbReference>
<keyword evidence="3" id="KW-0560">Oxidoreductase</keyword>
<feature type="region of interest" description="Disordered" evidence="6">
    <location>
        <begin position="163"/>
        <end position="193"/>
    </location>
</feature>
<feature type="domain" description="2Fe-2S ferredoxin-type" evidence="7">
    <location>
        <begin position="1"/>
        <end position="77"/>
    </location>
</feature>
<dbReference type="PROSITE" id="PS00197">
    <property type="entry name" value="2FE2S_FER_1"/>
    <property type="match status" value="1"/>
</dbReference>
<dbReference type="GO" id="GO:0046872">
    <property type="term" value="F:metal ion binding"/>
    <property type="evidence" value="ECO:0007669"/>
    <property type="project" value="UniProtKB-KW"/>
</dbReference>
<accession>A0A4V6BEM2</accession>
<dbReference type="InterPro" id="IPR051452">
    <property type="entry name" value="Diverse_Oxidoreductases"/>
</dbReference>
<dbReference type="Pfam" id="PF01799">
    <property type="entry name" value="Fer2_2"/>
    <property type="match status" value="1"/>
</dbReference>
<evidence type="ECO:0000256" key="6">
    <source>
        <dbReference type="SAM" id="MobiDB-lite"/>
    </source>
</evidence>
<evidence type="ECO:0000256" key="1">
    <source>
        <dbReference type="ARBA" id="ARBA00022714"/>
    </source>
</evidence>
<evidence type="ECO:0000259" key="7">
    <source>
        <dbReference type="PROSITE" id="PS51085"/>
    </source>
</evidence>
<dbReference type="FunFam" id="1.10.150.120:FF:000003">
    <property type="entry name" value="Carbon monoxide dehydrogenase, small subunit"/>
    <property type="match status" value="1"/>
</dbReference>
<keyword evidence="1" id="KW-0001">2Fe-2S</keyword>
<dbReference type="InterPro" id="IPR006058">
    <property type="entry name" value="2Fe2S_fd_BS"/>
</dbReference>
<keyword evidence="9" id="KW-1185">Reference proteome</keyword>
<dbReference type="FunFam" id="3.10.20.30:FF:000020">
    <property type="entry name" value="Xanthine dehydrogenase iron-sulfur subunit"/>
    <property type="match status" value="1"/>
</dbReference>